<dbReference type="Gene3D" id="2.60.40.3140">
    <property type="match status" value="1"/>
</dbReference>
<dbReference type="InterPro" id="IPR002931">
    <property type="entry name" value="Transglutaminase-like"/>
</dbReference>
<feature type="domain" description="DUF3857" evidence="2">
    <location>
        <begin position="63"/>
        <end position="201"/>
    </location>
</feature>
<dbReference type="Proteomes" id="UP001268651">
    <property type="component" value="Unassembled WGS sequence"/>
</dbReference>
<dbReference type="Pfam" id="PF12969">
    <property type="entry name" value="DUF3857"/>
    <property type="match status" value="1"/>
</dbReference>
<feature type="domain" description="Transglutaminase-like" evidence="1">
    <location>
        <begin position="264"/>
        <end position="368"/>
    </location>
</feature>
<dbReference type="InterPro" id="IPR024618">
    <property type="entry name" value="DUF3857"/>
</dbReference>
<dbReference type="RefSeq" id="WP_316662176.1">
    <property type="nucleotide sequence ID" value="NZ_JAWHTF010000004.1"/>
</dbReference>
<dbReference type="EMBL" id="JAWHTF010000004">
    <property type="protein sequence ID" value="MDU8886221.1"/>
    <property type="molecule type" value="Genomic_DNA"/>
</dbReference>
<dbReference type="InterPro" id="IPR038765">
    <property type="entry name" value="Papain-like_cys_pep_sf"/>
</dbReference>
<dbReference type="Pfam" id="PF01841">
    <property type="entry name" value="Transglut_core"/>
    <property type="match status" value="1"/>
</dbReference>
<evidence type="ECO:0000313" key="3">
    <source>
        <dbReference type="EMBL" id="MDU8886221.1"/>
    </source>
</evidence>
<dbReference type="Gene3D" id="2.60.120.1130">
    <property type="match status" value="1"/>
</dbReference>
<proteinExistence type="predicted"/>
<accession>A0ABU3U747</accession>
<reference evidence="3 4" key="1">
    <citation type="submission" date="2023-10" db="EMBL/GenBank/DDBJ databases">
        <title>Marimonas sp. nov. isolated from tidal mud flat.</title>
        <authorList>
            <person name="Jaincy N.J."/>
            <person name="Srinivasan S."/>
            <person name="Lee S.-S."/>
        </authorList>
    </citation>
    <scope>NUCLEOTIDE SEQUENCE [LARGE SCALE GENOMIC DNA]</scope>
    <source>
        <strain evidence="3 4">MJ-SS3</strain>
    </source>
</reference>
<comment type="caution">
    <text evidence="3">The sequence shown here is derived from an EMBL/GenBank/DDBJ whole genome shotgun (WGS) entry which is preliminary data.</text>
</comment>
<dbReference type="SUPFAM" id="SSF54001">
    <property type="entry name" value="Cysteine proteinases"/>
    <property type="match status" value="1"/>
</dbReference>
<evidence type="ECO:0000259" key="2">
    <source>
        <dbReference type="Pfam" id="PF12969"/>
    </source>
</evidence>
<sequence>MKNLFAVFILFHFLGYTQDFSNEDYIYLKRHEHIKIGLTEHNFDITKHISEQAEYLNAKKLYFANESMGFDSFTTIEDINAYTYLPESNKSIKVDYIETKRDFDNGVFYSDQESKIFTFPAVTKGAITNLTYKEVIKDPHFLGLFRFSTFVPTKNAQLSIEFPNNVSIGYIDFHTEELKVDFKKETLTDITTYTWTANNTKGYQPEDDSESGLFYVPHIIVYIKGYEYNGEQFSILNDVKDLYKWYASLVDKIDLKELEKVYKITDDVTKSLTTKREKAEAIFNWVQDNINYVAFEDGLGGFIPRGAASVCTKRYGDCKDMANLLYEMLNHAGIEAYRTWIGTRDRPYTYSQVPTPMVDNHMITTAIIDGQTIFLDATDSYVPFGMPSAFIQTKEALLGIDKDTYKLITVPVQKPEQSVTDVSTIINIEDDMVKVSEKRFLTGYEKIDFITDYLYKKDTKTEEEFLNTTLTLGNNKTNYHNINKVNFDNKGKALELSYDLSIDNYTKKVANKLFINLNIDKVLSKSKIDIGQKRYDKKIDHTYSKNYITTLNIPEGFSATYIPETISYKNPNYGYEITYSQKDNVIIQKKTIYVNTLSVKKQDFESWNEFIKSLIKAYKKSIILEQTHD</sequence>
<dbReference type="Gene3D" id="3.10.620.30">
    <property type="match status" value="1"/>
</dbReference>
<name>A0ABU3U747_9FLAO</name>
<gene>
    <name evidence="3" type="ORF">RXV94_08620</name>
</gene>
<protein>
    <submittedName>
        <fullName evidence="3">DUF3857 domain-containing protein</fullName>
    </submittedName>
</protein>
<organism evidence="3 4">
    <name type="scientific">Gilvirhabdus luticola</name>
    <dbReference type="NCBI Taxonomy" id="3079858"/>
    <lineage>
        <taxon>Bacteria</taxon>
        <taxon>Pseudomonadati</taxon>
        <taxon>Bacteroidota</taxon>
        <taxon>Flavobacteriia</taxon>
        <taxon>Flavobacteriales</taxon>
        <taxon>Flavobacteriaceae</taxon>
        <taxon>Gilvirhabdus</taxon>
    </lineage>
</organism>
<evidence type="ECO:0000313" key="4">
    <source>
        <dbReference type="Proteomes" id="UP001268651"/>
    </source>
</evidence>
<keyword evidence="4" id="KW-1185">Reference proteome</keyword>
<evidence type="ECO:0000259" key="1">
    <source>
        <dbReference type="Pfam" id="PF01841"/>
    </source>
</evidence>